<dbReference type="EMBL" id="CAJNNW010028764">
    <property type="protein sequence ID" value="CAE8697527.1"/>
    <property type="molecule type" value="Genomic_DNA"/>
</dbReference>
<reference evidence="1" key="1">
    <citation type="submission" date="2021-02" db="EMBL/GenBank/DDBJ databases">
        <authorList>
            <person name="Dougan E. K."/>
            <person name="Rhodes N."/>
            <person name="Thang M."/>
            <person name="Chan C."/>
        </authorList>
    </citation>
    <scope>NUCLEOTIDE SEQUENCE</scope>
</reference>
<proteinExistence type="predicted"/>
<feature type="non-terminal residue" evidence="1">
    <location>
        <position position="108"/>
    </location>
</feature>
<accession>A0A813KBL2</accession>
<dbReference type="AlphaFoldDB" id="A0A813KBL2"/>
<organism evidence="1 2">
    <name type="scientific">Polarella glacialis</name>
    <name type="common">Dinoflagellate</name>
    <dbReference type="NCBI Taxonomy" id="89957"/>
    <lineage>
        <taxon>Eukaryota</taxon>
        <taxon>Sar</taxon>
        <taxon>Alveolata</taxon>
        <taxon>Dinophyceae</taxon>
        <taxon>Suessiales</taxon>
        <taxon>Suessiaceae</taxon>
        <taxon>Polarella</taxon>
    </lineage>
</organism>
<gene>
    <name evidence="1" type="ORF">PGLA2088_LOCUS30343</name>
</gene>
<comment type="caution">
    <text evidence="1">The sequence shown here is derived from an EMBL/GenBank/DDBJ whole genome shotgun (WGS) entry which is preliminary data.</text>
</comment>
<name>A0A813KBL2_POLGL</name>
<protein>
    <submittedName>
        <fullName evidence="1">Uncharacterized protein</fullName>
    </submittedName>
</protein>
<feature type="non-terminal residue" evidence="1">
    <location>
        <position position="1"/>
    </location>
</feature>
<sequence>AALSVASRASRSVSRLVAPSGQRSIVSAAAPSLTEIDRLDDFGLVTASASLLHSGRRNESPSLGRGGSADFEAWRAISERASAVLDVTGTPGVLVWLLDALSQADLHP</sequence>
<evidence type="ECO:0000313" key="1">
    <source>
        <dbReference type="EMBL" id="CAE8697527.1"/>
    </source>
</evidence>
<dbReference type="Proteomes" id="UP000626109">
    <property type="component" value="Unassembled WGS sequence"/>
</dbReference>
<evidence type="ECO:0000313" key="2">
    <source>
        <dbReference type="Proteomes" id="UP000626109"/>
    </source>
</evidence>